<accession>A0A5P3X9N8</accession>
<dbReference type="EMBL" id="CP032452">
    <property type="protein sequence ID" value="QEZ67442.1"/>
    <property type="molecule type" value="Genomic_DNA"/>
</dbReference>
<dbReference type="Pfam" id="PF02001">
    <property type="entry name" value="DUF134"/>
    <property type="match status" value="1"/>
</dbReference>
<sequence length="130" mass="15168">MKIIMEIEKDICTVDLKLSKKEIEAIKLRDIEDLKPKLCAKKMNLKIDEFENILNNARYKIAKEIYYNNCIKIVIEEEIKEDDALYFTFRCAVCGTIYKVNGYEDKIACPLCLSNKVMSAKEAGFYKKSY</sequence>
<evidence type="ECO:0000313" key="2">
    <source>
        <dbReference type="Proteomes" id="UP000326961"/>
    </source>
</evidence>
<dbReference type="AlphaFoldDB" id="A0A5P3X9N8"/>
<protein>
    <submittedName>
        <fullName evidence="1">DUF134 domain-containing protein</fullName>
    </submittedName>
</protein>
<reference evidence="1 2" key="1">
    <citation type="submission" date="2018-09" db="EMBL/GenBank/DDBJ databases">
        <title>A clostridial neurotoxin that targets Anopheles mosquitoes.</title>
        <authorList>
            <person name="Contreras E."/>
            <person name="Masuyer G."/>
            <person name="Qureshi N."/>
            <person name="Chawla S."/>
            <person name="Lim H.L."/>
            <person name="Chen J."/>
            <person name="Stenmark P."/>
            <person name="Gill S."/>
        </authorList>
    </citation>
    <scope>NUCLEOTIDE SEQUENCE [LARGE SCALE GENOMIC DNA]</scope>
    <source>
        <strain evidence="1 2">Cbm</strain>
    </source>
</reference>
<dbReference type="Proteomes" id="UP000326961">
    <property type="component" value="Chromosome"/>
</dbReference>
<proteinExistence type="predicted"/>
<name>A0A5P3X9N8_PARBF</name>
<evidence type="ECO:0000313" key="1">
    <source>
        <dbReference type="EMBL" id="QEZ67442.1"/>
    </source>
</evidence>
<organism evidence="1 2">
    <name type="scientific">Paraclostridium bifermentans</name>
    <name type="common">Clostridium bifermentans</name>
    <dbReference type="NCBI Taxonomy" id="1490"/>
    <lineage>
        <taxon>Bacteria</taxon>
        <taxon>Bacillati</taxon>
        <taxon>Bacillota</taxon>
        <taxon>Clostridia</taxon>
        <taxon>Peptostreptococcales</taxon>
        <taxon>Peptostreptococcaceae</taxon>
        <taxon>Paraclostridium</taxon>
    </lineage>
</organism>
<gene>
    <name evidence="1" type="ORF">D4A35_00290</name>
</gene>
<dbReference type="InterPro" id="IPR002852">
    <property type="entry name" value="UPF0251"/>
</dbReference>